<sequence>MKKKKIIIIGAGVGGLATAIRLLSKGHDVTIYEKNSTIGGRVNVLQKQGFSFDLTASILLLPEEFKEVFRWANKNYKNYVTFKQVDPLYRIHHHEDAPLNLYSDITKCSQSLDSFSAADAKGYLRFLNDTYQKYTIANNHFLQKSYAHASEFFNFYSLINGLKLKPLSTSYSFISKYIRNKKLRDLLSFQSLLLGISPFEGPNIYTILPCVSQLYGLWYLEGGMYSYIKALEKLVNELGGIILLNSSVSEILLSNQTVIGIRTESTIEKADIVISNADFPYSIQHLIKDENARGKYTDEKLNKMKYSCSTFILYLGLNKKYPELGVHNLFMGDHFKESVEEAFTGYLPNDPVLYMYCPSCIDESVAPANMESLSITVRVPNLSFHRIKWDHKTIDTLRSQILNQISKIKGLGDIKEHIVFEDYLTPLDLFKRFNAYHGTAFGLSPTLTQSLYFRPSIKSPNVKNLYFVGSSVHPGAGISLVLLSSRLVAEEILKNI</sequence>
<dbReference type="GO" id="GO:0016491">
    <property type="term" value="F:oxidoreductase activity"/>
    <property type="evidence" value="ECO:0007669"/>
    <property type="project" value="UniProtKB-KW"/>
</dbReference>
<dbReference type="PRINTS" id="PR00419">
    <property type="entry name" value="ADXRDTASE"/>
</dbReference>
<feature type="domain" description="Amine oxidase" evidence="6">
    <location>
        <begin position="14"/>
        <end position="493"/>
    </location>
</feature>
<evidence type="ECO:0000256" key="2">
    <source>
        <dbReference type="ARBA" id="ARBA00022746"/>
    </source>
</evidence>
<evidence type="ECO:0000256" key="4">
    <source>
        <dbReference type="ARBA" id="ARBA00038322"/>
    </source>
</evidence>
<name>A0ABS4KGE2_9FIRM</name>
<keyword evidence="8" id="KW-1185">Reference proteome</keyword>
<dbReference type="EC" id="1.3.99.29" evidence="7"/>
<gene>
    <name evidence="7" type="ORF">J2Z35_000637</name>
</gene>
<keyword evidence="3 5" id="KW-0560">Oxidoreductase</keyword>
<comment type="caution">
    <text evidence="7">The sequence shown here is derived from an EMBL/GenBank/DDBJ whole genome shotgun (WGS) entry which is preliminary data.</text>
</comment>
<evidence type="ECO:0000313" key="7">
    <source>
        <dbReference type="EMBL" id="MBP2026846.1"/>
    </source>
</evidence>
<dbReference type="Proteomes" id="UP001314903">
    <property type="component" value="Unassembled WGS sequence"/>
</dbReference>
<evidence type="ECO:0000256" key="1">
    <source>
        <dbReference type="ARBA" id="ARBA00004829"/>
    </source>
</evidence>
<accession>A0ABS4KGE2</accession>
<dbReference type="SUPFAM" id="SSF51905">
    <property type="entry name" value="FAD/NAD(P)-binding domain"/>
    <property type="match status" value="1"/>
</dbReference>
<evidence type="ECO:0000259" key="6">
    <source>
        <dbReference type="Pfam" id="PF01593"/>
    </source>
</evidence>
<dbReference type="InterPro" id="IPR002937">
    <property type="entry name" value="Amino_oxidase"/>
</dbReference>
<dbReference type="EC" id="1.3.99.28" evidence="7"/>
<dbReference type="InterPro" id="IPR036188">
    <property type="entry name" value="FAD/NAD-bd_sf"/>
</dbReference>
<dbReference type="PANTHER" id="PTHR43734:SF1">
    <property type="entry name" value="PHYTOENE DESATURASE"/>
    <property type="match status" value="1"/>
</dbReference>
<evidence type="ECO:0000256" key="3">
    <source>
        <dbReference type="ARBA" id="ARBA00023002"/>
    </source>
</evidence>
<dbReference type="EC" id="1.3.99.31" evidence="7"/>
<dbReference type="EMBL" id="JAGGLI010000004">
    <property type="protein sequence ID" value="MBP2026846.1"/>
    <property type="molecule type" value="Genomic_DNA"/>
</dbReference>
<dbReference type="PANTHER" id="PTHR43734">
    <property type="entry name" value="PHYTOENE DESATURASE"/>
    <property type="match status" value="1"/>
</dbReference>
<dbReference type="Pfam" id="PF01593">
    <property type="entry name" value="Amino_oxidase"/>
    <property type="match status" value="1"/>
</dbReference>
<proteinExistence type="inferred from homology"/>
<dbReference type="NCBIfam" id="TIGR02734">
    <property type="entry name" value="crtI_fam"/>
    <property type="match status" value="1"/>
</dbReference>
<organism evidence="7 8">
    <name type="scientific">Acetoanaerobium pronyense</name>
    <dbReference type="NCBI Taxonomy" id="1482736"/>
    <lineage>
        <taxon>Bacteria</taxon>
        <taxon>Bacillati</taxon>
        <taxon>Bacillota</taxon>
        <taxon>Clostridia</taxon>
        <taxon>Peptostreptococcales</taxon>
        <taxon>Filifactoraceae</taxon>
        <taxon>Acetoanaerobium</taxon>
    </lineage>
</organism>
<keyword evidence="2 5" id="KW-0125">Carotenoid biosynthesis</keyword>
<comment type="similarity">
    <text evidence="4">Belongs to the carotenoid/retinoid oxidoreductase family. CrtN subfamily.</text>
</comment>
<comment type="pathway">
    <text evidence="1 5">Carotenoid biosynthesis.</text>
</comment>
<dbReference type="Gene3D" id="3.50.50.60">
    <property type="entry name" value="FAD/NAD(P)-binding domain"/>
    <property type="match status" value="2"/>
</dbReference>
<protein>
    <submittedName>
        <fullName evidence="7">Phytoene desaturase</fullName>
        <ecNumber evidence="7">1.3.99.26</ecNumber>
        <ecNumber evidence="7">1.3.99.28</ecNumber>
        <ecNumber evidence="7">1.3.99.29</ecNumber>
        <ecNumber evidence="7">1.3.99.31</ecNumber>
    </submittedName>
</protein>
<evidence type="ECO:0000256" key="5">
    <source>
        <dbReference type="RuleBase" id="RU362075"/>
    </source>
</evidence>
<dbReference type="RefSeq" id="WP_209659249.1">
    <property type="nucleotide sequence ID" value="NZ_JAGGLI010000004.1"/>
</dbReference>
<dbReference type="EC" id="1.3.99.26" evidence="7"/>
<reference evidence="7 8" key="1">
    <citation type="submission" date="2021-03" db="EMBL/GenBank/DDBJ databases">
        <title>Genomic Encyclopedia of Type Strains, Phase IV (KMG-IV): sequencing the most valuable type-strain genomes for metagenomic binning, comparative biology and taxonomic classification.</title>
        <authorList>
            <person name="Goeker M."/>
        </authorList>
    </citation>
    <scope>NUCLEOTIDE SEQUENCE [LARGE SCALE GENOMIC DNA]</scope>
    <source>
        <strain evidence="7 8">DSM 27512</strain>
    </source>
</reference>
<evidence type="ECO:0000313" key="8">
    <source>
        <dbReference type="Proteomes" id="UP001314903"/>
    </source>
</evidence>
<dbReference type="InterPro" id="IPR014105">
    <property type="entry name" value="Carotenoid/retinoid_OxRdtase"/>
</dbReference>